<evidence type="ECO:0000313" key="2">
    <source>
        <dbReference type="Proteomes" id="UP000315914"/>
    </source>
</evidence>
<proteinExistence type="predicted"/>
<organism evidence="1 2">
    <name type="scientific">Bradyrhizobium sacchari</name>
    <dbReference type="NCBI Taxonomy" id="1399419"/>
    <lineage>
        <taxon>Bacteria</taxon>
        <taxon>Pseudomonadati</taxon>
        <taxon>Pseudomonadota</taxon>
        <taxon>Alphaproteobacteria</taxon>
        <taxon>Hyphomicrobiales</taxon>
        <taxon>Nitrobacteraceae</taxon>
        <taxon>Bradyrhizobium</taxon>
    </lineage>
</organism>
<sequence>MEHAELLRFRIKLLHLMLANLRNGQLVMQEIKSKQD</sequence>
<reference evidence="1 2" key="1">
    <citation type="submission" date="2019-06" db="EMBL/GenBank/DDBJ databases">
        <title>Genomic Encyclopedia of Type Strains, Phase IV (KMG-V): Genome sequencing to study the core and pangenomes of soil and plant-associated prokaryotes.</title>
        <authorList>
            <person name="Whitman W."/>
        </authorList>
    </citation>
    <scope>NUCLEOTIDE SEQUENCE [LARGE SCALE GENOMIC DNA]</scope>
    <source>
        <strain evidence="1 2">BR 10556</strain>
    </source>
</reference>
<evidence type="ECO:0000313" key="1">
    <source>
        <dbReference type="EMBL" id="TWB80834.1"/>
    </source>
</evidence>
<name>A0A560KFX3_9BRAD</name>
<keyword evidence="2" id="KW-1185">Reference proteome</keyword>
<comment type="caution">
    <text evidence="1">The sequence shown here is derived from an EMBL/GenBank/DDBJ whole genome shotgun (WGS) entry which is preliminary data.</text>
</comment>
<protein>
    <submittedName>
        <fullName evidence="1">Uncharacterized protein</fullName>
    </submittedName>
</protein>
<accession>A0A560KFX3</accession>
<dbReference type="Proteomes" id="UP000315914">
    <property type="component" value="Unassembled WGS sequence"/>
</dbReference>
<dbReference type="AlphaFoldDB" id="A0A560KFX3"/>
<gene>
    <name evidence="1" type="ORF">FBZ95_10251</name>
</gene>
<dbReference type="EMBL" id="VITW01000002">
    <property type="protein sequence ID" value="TWB80834.1"/>
    <property type="molecule type" value="Genomic_DNA"/>
</dbReference>